<dbReference type="SUPFAM" id="SSF109604">
    <property type="entry name" value="HD-domain/PDEase-like"/>
    <property type="match status" value="1"/>
</dbReference>
<dbReference type="EMBL" id="UINC01016907">
    <property type="protein sequence ID" value="SVA70035.1"/>
    <property type="molecule type" value="Genomic_DNA"/>
</dbReference>
<dbReference type="SUPFAM" id="SSF81593">
    <property type="entry name" value="Nucleotidyltransferase substrate binding subunit/domain"/>
    <property type="match status" value="1"/>
</dbReference>
<dbReference type="Pfam" id="PF01909">
    <property type="entry name" value="NTP_transf_2"/>
    <property type="match status" value="1"/>
</dbReference>
<dbReference type="CDD" id="cd00077">
    <property type="entry name" value="HDc"/>
    <property type="match status" value="1"/>
</dbReference>
<dbReference type="InterPro" id="IPR002934">
    <property type="entry name" value="Polymerase_NTP_transf_dom"/>
</dbReference>
<dbReference type="AlphaFoldDB" id="A0A381XZ98"/>
<evidence type="ECO:0000256" key="1">
    <source>
        <dbReference type="ARBA" id="ARBA00022679"/>
    </source>
</evidence>
<dbReference type="InterPro" id="IPR013546">
    <property type="entry name" value="PII_UdlTrfase/GS_AdlTrfase"/>
</dbReference>
<dbReference type="GO" id="GO:0008773">
    <property type="term" value="F:[protein-PII] uridylyltransferase activity"/>
    <property type="evidence" value="ECO:0007669"/>
    <property type="project" value="InterPro"/>
</dbReference>
<keyword evidence="4" id="KW-0460">Magnesium</keyword>
<dbReference type="PANTHER" id="PTHR47320">
    <property type="entry name" value="BIFUNCTIONAL URIDYLYLTRANSFERASE/URIDYLYL-REMOVING ENZYME"/>
    <property type="match status" value="1"/>
</dbReference>
<dbReference type="PANTHER" id="PTHR47320:SF1">
    <property type="entry name" value="BIFUNCTIONAL URIDYLYLTRANSFERASE_URIDYLYL-REMOVING ENZYME"/>
    <property type="match status" value="1"/>
</dbReference>
<name>A0A381XZ98_9ZZZZ</name>
<keyword evidence="1" id="KW-0808">Transferase</keyword>
<dbReference type="Pfam" id="PF08335">
    <property type="entry name" value="GlnD_UR_UTase"/>
    <property type="match status" value="1"/>
</dbReference>
<dbReference type="InterPro" id="IPR010043">
    <property type="entry name" value="UTase/UR"/>
</dbReference>
<protein>
    <recommendedName>
        <fullName evidence="6">HD domain-containing protein</fullName>
    </recommendedName>
</protein>
<accession>A0A381XZ98</accession>
<dbReference type="InterPro" id="IPR003607">
    <property type="entry name" value="HD/PDEase_dom"/>
</dbReference>
<dbReference type="Gene3D" id="1.10.3210.10">
    <property type="entry name" value="Hypothetical protein af1432"/>
    <property type="match status" value="1"/>
</dbReference>
<reference evidence="7" key="1">
    <citation type="submission" date="2018-05" db="EMBL/GenBank/DDBJ databases">
        <authorList>
            <person name="Lanie J.A."/>
            <person name="Ng W.-L."/>
            <person name="Kazmierczak K.M."/>
            <person name="Andrzejewski T.M."/>
            <person name="Davidsen T.M."/>
            <person name="Wayne K.J."/>
            <person name="Tettelin H."/>
            <person name="Glass J.I."/>
            <person name="Rusch D."/>
            <person name="Podicherti R."/>
            <person name="Tsui H.-C.T."/>
            <person name="Winkler M.E."/>
        </authorList>
    </citation>
    <scope>NUCLEOTIDE SEQUENCE</scope>
</reference>
<evidence type="ECO:0000256" key="5">
    <source>
        <dbReference type="ARBA" id="ARBA00023268"/>
    </source>
</evidence>
<evidence type="ECO:0000256" key="3">
    <source>
        <dbReference type="ARBA" id="ARBA00022801"/>
    </source>
</evidence>
<keyword evidence="3" id="KW-0378">Hydrolase</keyword>
<dbReference type="CDD" id="cd05401">
    <property type="entry name" value="NT_GlnE_GlnD_like"/>
    <property type="match status" value="1"/>
</dbReference>
<keyword evidence="5" id="KW-0511">Multifunctional enzyme</keyword>
<dbReference type="NCBIfam" id="TIGR01693">
    <property type="entry name" value="UTase_glnD"/>
    <property type="match status" value="1"/>
</dbReference>
<keyword evidence="2" id="KW-0548">Nucleotidyltransferase</keyword>
<proteinExistence type="inferred from homology"/>
<dbReference type="SUPFAM" id="SSF81301">
    <property type="entry name" value="Nucleotidyltransferase"/>
    <property type="match status" value="1"/>
</dbReference>
<dbReference type="PROSITE" id="PS51831">
    <property type="entry name" value="HD"/>
    <property type="match status" value="1"/>
</dbReference>
<dbReference type="GO" id="GO:0016787">
    <property type="term" value="F:hydrolase activity"/>
    <property type="evidence" value="ECO:0007669"/>
    <property type="project" value="UniProtKB-KW"/>
</dbReference>
<feature type="domain" description="HD" evidence="6">
    <location>
        <begin position="469"/>
        <end position="591"/>
    </location>
</feature>
<gene>
    <name evidence="7" type="ORF">METZ01_LOCUS122889</name>
</gene>
<evidence type="ECO:0000259" key="6">
    <source>
        <dbReference type="PROSITE" id="PS51831"/>
    </source>
</evidence>
<sequence>MPTSVVSEKSTHETSKIDKKIFHKALANELSAVHDFRQALDRAHKDLEQRFYENEDVEKLVRQRAQVVDDAILVAWDHLTGNLTQSSALIAVGGYGRGELHPHSDIDLMILLDDIEDKNNIDGIISQFLTFLWDIGLEVGHSVRNLQDCETQARLNVTVLTTMMEARLLRGSQKLFEELNEKIDATRMWNSGDFFKAKLDEQIARHSRYDNTPYNLEPNIKGSPGGLRDIQMISWLARRHLGVTHLDELVGKSLLTPGQLRILSSGQNFLWKIRFCLHFLTDRREDRLLFDYQIKVAKLLGYEDASYTLAVEQLMQRYYRTVMELSRLNEMLWQLLEEAIFLNTDAVVTPMGKNFNARNGYLEATNEKIFIEDPSALLEIFLLLEKNLALKGVNARTIALIKQHLWLIDEEFRQNPRNQRLFLDILRAPQGVTRTLRRMNTYGVLGLYIPAFERIVGRMQYDLFHAYTVDAHTLFVVENLRRFSLERFNEEFPDCSRVMQGLPKPELAYLAGLFHDIAKGRGGDHSELGAVDAEAFCLEHGIGRYDARIVAWLVKNHLFLSLTAQKKDLSDPVVINEFAQAVSDEARLDYLYVLTVADVRGTNPKIWN</sequence>
<evidence type="ECO:0000313" key="7">
    <source>
        <dbReference type="EMBL" id="SVA70035.1"/>
    </source>
</evidence>
<dbReference type="Gene3D" id="3.30.460.10">
    <property type="entry name" value="Beta Polymerase, domain 2"/>
    <property type="match status" value="1"/>
</dbReference>
<dbReference type="InterPro" id="IPR043519">
    <property type="entry name" value="NT_sf"/>
</dbReference>
<organism evidence="7">
    <name type="scientific">marine metagenome</name>
    <dbReference type="NCBI Taxonomy" id="408172"/>
    <lineage>
        <taxon>unclassified sequences</taxon>
        <taxon>metagenomes</taxon>
        <taxon>ecological metagenomes</taxon>
    </lineage>
</organism>
<dbReference type="Pfam" id="PF01966">
    <property type="entry name" value="HD"/>
    <property type="match status" value="1"/>
</dbReference>
<feature type="non-terminal residue" evidence="7">
    <location>
        <position position="608"/>
    </location>
</feature>
<evidence type="ECO:0000256" key="4">
    <source>
        <dbReference type="ARBA" id="ARBA00022842"/>
    </source>
</evidence>
<dbReference type="HAMAP" id="MF_00277">
    <property type="entry name" value="PII_uridylyl_transf"/>
    <property type="match status" value="1"/>
</dbReference>
<dbReference type="SMART" id="SM00471">
    <property type="entry name" value="HDc"/>
    <property type="match status" value="1"/>
</dbReference>
<evidence type="ECO:0000256" key="2">
    <source>
        <dbReference type="ARBA" id="ARBA00022695"/>
    </source>
</evidence>
<dbReference type="InterPro" id="IPR006674">
    <property type="entry name" value="HD_domain"/>
</dbReference>